<accession>A0ACC2NYL6</accession>
<keyword evidence="2" id="KW-1185">Reference proteome</keyword>
<comment type="caution">
    <text evidence="1">The sequence shown here is derived from an EMBL/GenBank/DDBJ whole genome shotgun (WGS) entry which is preliminary data.</text>
</comment>
<evidence type="ECO:0000313" key="2">
    <source>
        <dbReference type="Proteomes" id="UP001239111"/>
    </source>
</evidence>
<organism evidence="1 2">
    <name type="scientific">Eretmocerus hayati</name>
    <dbReference type="NCBI Taxonomy" id="131215"/>
    <lineage>
        <taxon>Eukaryota</taxon>
        <taxon>Metazoa</taxon>
        <taxon>Ecdysozoa</taxon>
        <taxon>Arthropoda</taxon>
        <taxon>Hexapoda</taxon>
        <taxon>Insecta</taxon>
        <taxon>Pterygota</taxon>
        <taxon>Neoptera</taxon>
        <taxon>Endopterygota</taxon>
        <taxon>Hymenoptera</taxon>
        <taxon>Apocrita</taxon>
        <taxon>Proctotrupomorpha</taxon>
        <taxon>Chalcidoidea</taxon>
        <taxon>Aphelinidae</taxon>
        <taxon>Aphelininae</taxon>
        <taxon>Eretmocerus</taxon>
    </lineage>
</organism>
<dbReference type="EMBL" id="CM056742">
    <property type="protein sequence ID" value="KAJ8674640.1"/>
    <property type="molecule type" value="Genomic_DNA"/>
</dbReference>
<sequence>MVGVLSPSTDRIKTTKSRYNLDCIDNDESLLKKNLFHKRKSRESIHLRLPKMSQKRPHNVMIDTKLNIKVENTDEKMNKTEDCISTIKTRYFDEGIIKRFEDPIESVGMKYIGEKVINSEFFTKTFKAEYGDDPIETEVPIARLETDRSASAFIDRPGQFVPQQKSIPACQSSSSRRYHDSSINSSLENERKKNKTTTLYRSISYISLAGCQGIFLMKSRKNPVLFKYPGDAPMSTLCENDNSHDINLEWRFFEVDGM</sequence>
<evidence type="ECO:0000313" key="1">
    <source>
        <dbReference type="EMBL" id="KAJ8674640.1"/>
    </source>
</evidence>
<protein>
    <submittedName>
        <fullName evidence="1">Uncharacterized protein</fullName>
    </submittedName>
</protein>
<gene>
    <name evidence="1" type="ORF">QAD02_010426</name>
</gene>
<name>A0ACC2NYL6_9HYME</name>
<proteinExistence type="predicted"/>
<reference evidence="1" key="1">
    <citation type="submission" date="2023-04" db="EMBL/GenBank/DDBJ databases">
        <title>A chromosome-level genome assembly of the parasitoid wasp Eretmocerus hayati.</title>
        <authorList>
            <person name="Zhong Y."/>
            <person name="Liu S."/>
            <person name="Liu Y."/>
        </authorList>
    </citation>
    <scope>NUCLEOTIDE SEQUENCE</scope>
    <source>
        <strain evidence="1">ZJU_SS_LIU_2023</strain>
    </source>
</reference>
<dbReference type="Proteomes" id="UP001239111">
    <property type="component" value="Chromosome 2"/>
</dbReference>